<feature type="binding site" evidence="3">
    <location>
        <position position="8"/>
    </location>
    <ligand>
        <name>a divalent metal cation</name>
        <dbReference type="ChEBI" id="CHEBI:60240"/>
        <label>1</label>
    </ligand>
</feature>
<dbReference type="PANTHER" id="PTHR46124">
    <property type="entry name" value="D-AMINOACYL-TRNA DEACYLASE"/>
    <property type="match status" value="1"/>
</dbReference>
<dbReference type="PROSITE" id="PS01091">
    <property type="entry name" value="TATD_3"/>
    <property type="match status" value="1"/>
</dbReference>
<name>A0A368L7H3_9BURK</name>
<dbReference type="GO" id="GO:0016788">
    <property type="term" value="F:hydrolase activity, acting on ester bonds"/>
    <property type="evidence" value="ECO:0007669"/>
    <property type="project" value="InterPro"/>
</dbReference>
<dbReference type="GO" id="GO:0046872">
    <property type="term" value="F:metal ion binding"/>
    <property type="evidence" value="ECO:0007669"/>
    <property type="project" value="UniProtKB-KW"/>
</dbReference>
<comment type="caution">
    <text evidence="4">The sequence shown here is derived from an EMBL/GenBank/DDBJ whole genome shotgun (WGS) entry which is preliminary data.</text>
</comment>
<feature type="binding site" evidence="3">
    <location>
        <position position="116"/>
    </location>
    <ligand>
        <name>a divalent metal cation</name>
        <dbReference type="ChEBI" id="CHEBI:60240"/>
        <label>1</label>
    </ligand>
</feature>
<accession>A0A368L7H3</accession>
<dbReference type="RefSeq" id="WP_114401797.1">
    <property type="nucleotide sequence ID" value="NZ_QPGB01000001.1"/>
</dbReference>
<evidence type="ECO:0000256" key="2">
    <source>
        <dbReference type="ARBA" id="ARBA00022801"/>
    </source>
</evidence>
<protein>
    <submittedName>
        <fullName evidence="4">TatD family deoxyribonuclease</fullName>
    </submittedName>
</protein>
<dbReference type="Gene3D" id="3.20.20.140">
    <property type="entry name" value="Metal-dependent hydrolases"/>
    <property type="match status" value="1"/>
</dbReference>
<feature type="binding site" evidence="3">
    <location>
        <position position="224"/>
    </location>
    <ligand>
        <name>a divalent metal cation</name>
        <dbReference type="ChEBI" id="CHEBI:60240"/>
        <label>1</label>
    </ligand>
</feature>
<dbReference type="SUPFAM" id="SSF51556">
    <property type="entry name" value="Metallo-dependent hydrolases"/>
    <property type="match status" value="1"/>
</dbReference>
<dbReference type="Pfam" id="PF01026">
    <property type="entry name" value="TatD_DNase"/>
    <property type="match status" value="1"/>
</dbReference>
<dbReference type="PROSITE" id="PS01090">
    <property type="entry name" value="TATD_2"/>
    <property type="match status" value="1"/>
</dbReference>
<dbReference type="PROSITE" id="PS01137">
    <property type="entry name" value="TATD_1"/>
    <property type="match status" value="1"/>
</dbReference>
<dbReference type="EMBL" id="QPGB01000001">
    <property type="protein sequence ID" value="RCS59648.1"/>
    <property type="molecule type" value="Genomic_DNA"/>
</dbReference>
<dbReference type="OrthoDB" id="9810005at2"/>
<evidence type="ECO:0000256" key="3">
    <source>
        <dbReference type="PIRSR" id="PIRSR005902-1"/>
    </source>
</evidence>
<keyword evidence="3" id="KW-0479">Metal-binding</keyword>
<keyword evidence="5" id="KW-1185">Reference proteome</keyword>
<dbReference type="PIRSF" id="PIRSF005902">
    <property type="entry name" value="DNase_TatD"/>
    <property type="match status" value="1"/>
</dbReference>
<organism evidence="4 5">
    <name type="scientific">Parvibium lacunae</name>
    <dbReference type="NCBI Taxonomy" id="1888893"/>
    <lineage>
        <taxon>Bacteria</taxon>
        <taxon>Pseudomonadati</taxon>
        <taxon>Pseudomonadota</taxon>
        <taxon>Betaproteobacteria</taxon>
        <taxon>Burkholderiales</taxon>
        <taxon>Alcaligenaceae</taxon>
        <taxon>Parvibium</taxon>
    </lineage>
</organism>
<evidence type="ECO:0000313" key="4">
    <source>
        <dbReference type="EMBL" id="RCS59648.1"/>
    </source>
</evidence>
<dbReference type="PANTHER" id="PTHR46124:SF3">
    <property type="entry name" value="HYDROLASE"/>
    <property type="match status" value="1"/>
</dbReference>
<dbReference type="InterPro" id="IPR018228">
    <property type="entry name" value="DNase_TatD-rel_CS"/>
</dbReference>
<feature type="binding site" evidence="3">
    <location>
        <position position="152"/>
    </location>
    <ligand>
        <name>a divalent metal cation</name>
        <dbReference type="ChEBI" id="CHEBI:60240"/>
        <label>2</label>
    </ligand>
</feature>
<evidence type="ECO:0000313" key="5">
    <source>
        <dbReference type="Proteomes" id="UP000252357"/>
    </source>
</evidence>
<comment type="similarity">
    <text evidence="1">Belongs to the metallo-dependent hydrolases superfamily. TatD-type hydrolase family.</text>
</comment>
<dbReference type="AlphaFoldDB" id="A0A368L7H3"/>
<dbReference type="Proteomes" id="UP000252357">
    <property type="component" value="Unassembled WGS sequence"/>
</dbReference>
<dbReference type="GO" id="GO:0005829">
    <property type="term" value="C:cytosol"/>
    <property type="evidence" value="ECO:0007669"/>
    <property type="project" value="TreeGrafter"/>
</dbReference>
<proteinExistence type="inferred from homology"/>
<gene>
    <name evidence="4" type="ORF">DU000_02765</name>
</gene>
<dbReference type="InterPro" id="IPR001130">
    <property type="entry name" value="TatD-like"/>
</dbReference>
<sequence length="300" mass="32643">MLIDTHCHLDATEYEHLNPAPLAGETLTAFSAALQVAHAAAAAGVGLIIIPAVQAHDFSRVAQLAQWVSENTPVACGYTLGIHPLYTLQATPTDLERLKLAITQALSDPYFLGVGEIGLDLFVRKLPLAQQQRYYEAQLRLAADFSLPVLLHVRRAQDLILKALRRYRVKGIAHAFNGSEQQAQQFIALGFKLGIGGAMTYPRALQIRRLATQLPLESLVLETDAPDIPPAWLGQPSPDPATGIRQSLKSLNTPAELFGIAACLAELRQLSVSELIQQTAQNTYQVLPRVPLLLQSLGRA</sequence>
<feature type="binding site" evidence="3">
    <location>
        <position position="6"/>
    </location>
    <ligand>
        <name>a divalent metal cation</name>
        <dbReference type="ChEBI" id="CHEBI:60240"/>
        <label>1</label>
    </ligand>
</feature>
<evidence type="ECO:0000256" key="1">
    <source>
        <dbReference type="ARBA" id="ARBA00009275"/>
    </source>
</evidence>
<keyword evidence="2" id="KW-0378">Hydrolase</keyword>
<dbReference type="InterPro" id="IPR032466">
    <property type="entry name" value="Metal_Hydrolase"/>
</dbReference>
<reference evidence="4 5" key="1">
    <citation type="journal article" date="2018" name="Int. J. Syst. Evol. Microbiol.">
        <title>Parvibium lacunae gen. nov., sp. nov., a new member of the family Alcaligenaceae isolated from a freshwater pond.</title>
        <authorList>
            <person name="Chen W.M."/>
            <person name="Xie P.B."/>
            <person name="Hsu M.Y."/>
            <person name="Sheu S.Y."/>
        </authorList>
    </citation>
    <scope>NUCLEOTIDE SEQUENCE [LARGE SCALE GENOMIC DNA]</scope>
    <source>
        <strain evidence="4 5">KMB9</strain>
    </source>
</reference>
<dbReference type="CDD" id="cd01310">
    <property type="entry name" value="TatD_DNAse"/>
    <property type="match status" value="1"/>
</dbReference>
<feature type="binding site" evidence="3">
    <location>
        <position position="174"/>
    </location>
    <ligand>
        <name>a divalent metal cation</name>
        <dbReference type="ChEBI" id="CHEBI:60240"/>
        <label>2</label>
    </ligand>
</feature>